<accession>A0A3A6PM30</accession>
<dbReference type="AlphaFoldDB" id="A0A3A6PM30"/>
<dbReference type="RefSeq" id="WP_120103111.1">
    <property type="nucleotide sequence ID" value="NZ_QKNY01000014.1"/>
</dbReference>
<sequence>MDATETIYEGEAGSVHSSADVSVYLPESLSMPVPKALPQAVSRSLETPEGAVRLATDPEAARSHPIRATLLAVLFERLPAFRFRHSDASATSPETARVPVQVAAAGDRPLACYLAVQGFSDAQIAEVMGLDESTVTTAIDEIHEQAK</sequence>
<reference evidence="1 2" key="1">
    <citation type="submission" date="2018-06" db="EMBL/GenBank/DDBJ databases">
        <title>Halonotius sp. F13-13 a new haloarchaeeon isolated from a solar saltern from Isla Cristina, Huelva, Spain.</title>
        <authorList>
            <person name="Duran-Viseras A."/>
            <person name="Sanchez-Porro C."/>
            <person name="Ventosa A."/>
        </authorList>
    </citation>
    <scope>NUCLEOTIDE SEQUENCE [LARGE SCALE GENOMIC DNA]</scope>
    <source>
        <strain evidence="1 2">F13-13</strain>
    </source>
</reference>
<dbReference type="Proteomes" id="UP000276588">
    <property type="component" value="Unassembled WGS sequence"/>
</dbReference>
<keyword evidence="2" id="KW-1185">Reference proteome</keyword>
<dbReference type="OrthoDB" id="335545at2157"/>
<comment type="caution">
    <text evidence="1">The sequence shown here is derived from an EMBL/GenBank/DDBJ whole genome shotgun (WGS) entry which is preliminary data.</text>
</comment>
<protein>
    <submittedName>
        <fullName evidence="1">Uncharacterized protein</fullName>
    </submittedName>
</protein>
<evidence type="ECO:0000313" key="1">
    <source>
        <dbReference type="EMBL" id="RJX42547.1"/>
    </source>
</evidence>
<name>A0A3A6PM30_9EURY</name>
<proteinExistence type="predicted"/>
<dbReference type="EMBL" id="QKNY01000014">
    <property type="protein sequence ID" value="RJX42547.1"/>
    <property type="molecule type" value="Genomic_DNA"/>
</dbReference>
<gene>
    <name evidence="1" type="ORF">DM826_09215</name>
</gene>
<evidence type="ECO:0000313" key="2">
    <source>
        <dbReference type="Proteomes" id="UP000276588"/>
    </source>
</evidence>
<organism evidence="1 2">
    <name type="scientific">Halonotius aquaticus</name>
    <dbReference type="NCBI Taxonomy" id="2216978"/>
    <lineage>
        <taxon>Archaea</taxon>
        <taxon>Methanobacteriati</taxon>
        <taxon>Methanobacteriota</taxon>
        <taxon>Stenosarchaea group</taxon>
        <taxon>Halobacteria</taxon>
        <taxon>Halobacteriales</taxon>
        <taxon>Haloferacaceae</taxon>
        <taxon>Halonotius</taxon>
    </lineage>
</organism>